<organism evidence="1">
    <name type="scientific">Arion vulgaris</name>
    <dbReference type="NCBI Taxonomy" id="1028688"/>
    <lineage>
        <taxon>Eukaryota</taxon>
        <taxon>Metazoa</taxon>
        <taxon>Spiralia</taxon>
        <taxon>Lophotrochozoa</taxon>
        <taxon>Mollusca</taxon>
        <taxon>Gastropoda</taxon>
        <taxon>Heterobranchia</taxon>
        <taxon>Euthyneura</taxon>
        <taxon>Panpulmonata</taxon>
        <taxon>Eupulmonata</taxon>
        <taxon>Stylommatophora</taxon>
        <taxon>Helicina</taxon>
        <taxon>Arionoidea</taxon>
        <taxon>Arionidae</taxon>
        <taxon>Arion</taxon>
    </lineage>
</organism>
<name>A0A0B6YJK2_9EUPU</name>
<proteinExistence type="predicted"/>
<reference evidence="1" key="1">
    <citation type="submission" date="2014-12" db="EMBL/GenBank/DDBJ databases">
        <title>Insight into the proteome of Arion vulgaris.</title>
        <authorList>
            <person name="Aradska J."/>
            <person name="Bulat T."/>
            <person name="Smidak R."/>
            <person name="Sarate P."/>
            <person name="Gangsoo J."/>
            <person name="Sialana F."/>
            <person name="Bilban M."/>
            <person name="Lubec G."/>
        </authorList>
    </citation>
    <scope>NUCLEOTIDE SEQUENCE</scope>
    <source>
        <tissue evidence="1">Skin</tissue>
    </source>
</reference>
<protein>
    <submittedName>
        <fullName evidence="1">Uncharacterized protein</fullName>
    </submittedName>
</protein>
<feature type="non-terminal residue" evidence="1">
    <location>
        <position position="1"/>
    </location>
</feature>
<gene>
    <name evidence="1" type="primary">ORF27435</name>
</gene>
<dbReference type="EMBL" id="HACG01009484">
    <property type="protein sequence ID" value="CEK56349.1"/>
    <property type="molecule type" value="Transcribed_RNA"/>
</dbReference>
<dbReference type="AlphaFoldDB" id="A0A0B6YJK2"/>
<accession>A0A0B6YJK2</accession>
<sequence>LICKKAEEIQAKIIPAINIKHVNTINSQTCDRKELIYVYVYYCWSSPCTNIVSF</sequence>
<evidence type="ECO:0000313" key="1">
    <source>
        <dbReference type="EMBL" id="CEK56349.1"/>
    </source>
</evidence>